<dbReference type="EMBL" id="PEXI01000053">
    <property type="protein sequence ID" value="PIU24313.1"/>
    <property type="molecule type" value="Genomic_DNA"/>
</dbReference>
<proteinExistence type="predicted"/>
<name>A0A2M6YC95_9BACT</name>
<dbReference type="AlphaFoldDB" id="A0A2M6YC95"/>
<protein>
    <submittedName>
        <fullName evidence="1">Uncharacterized protein</fullName>
    </submittedName>
</protein>
<reference evidence="2" key="1">
    <citation type="submission" date="2017-09" db="EMBL/GenBank/DDBJ databases">
        <title>Depth-based differentiation of microbial function through sediment-hosted aquifers and enrichment of novel symbionts in the deep terrestrial subsurface.</title>
        <authorList>
            <person name="Probst A.J."/>
            <person name="Ladd B."/>
            <person name="Jarett J.K."/>
            <person name="Geller-Mcgrath D.E."/>
            <person name="Sieber C.M.K."/>
            <person name="Emerson J.B."/>
            <person name="Anantharaman K."/>
            <person name="Thomas B.C."/>
            <person name="Malmstrom R."/>
            <person name="Stieglmeier M."/>
            <person name="Klingl A."/>
            <person name="Woyke T."/>
            <person name="Ryan C.M."/>
            <person name="Banfield J.F."/>
        </authorList>
    </citation>
    <scope>NUCLEOTIDE SEQUENCE [LARGE SCALE GENOMIC DNA]</scope>
</reference>
<evidence type="ECO:0000313" key="1">
    <source>
        <dbReference type="EMBL" id="PIU24313.1"/>
    </source>
</evidence>
<organism evidence="1 2">
    <name type="scientific">Candidatus Berkelbacteria bacterium CG08_land_8_20_14_0_20_39_8</name>
    <dbReference type="NCBI Taxonomy" id="1974511"/>
    <lineage>
        <taxon>Bacteria</taxon>
        <taxon>Candidatus Berkelbacteria</taxon>
    </lineage>
</organism>
<comment type="caution">
    <text evidence="1">The sequence shown here is derived from an EMBL/GenBank/DDBJ whole genome shotgun (WGS) entry which is preliminary data.</text>
</comment>
<accession>A0A2M6YC95</accession>
<evidence type="ECO:0000313" key="2">
    <source>
        <dbReference type="Proteomes" id="UP000229896"/>
    </source>
</evidence>
<gene>
    <name evidence="1" type="ORF">COT12_01720</name>
</gene>
<sequence length="123" mass="13828">MVFNPRRRRDVAIKILDDSGNVIFKGKRDLVKEIVNLPVRQSVSLESANLTGVKGIITIYSNGKMFIAVIHKDGPMIQDGVFWGTLEDFRAKVRDEHANDDYAMIQLAVADLISIWAEARKAD</sequence>
<dbReference type="Proteomes" id="UP000229896">
    <property type="component" value="Unassembled WGS sequence"/>
</dbReference>